<protein>
    <recommendedName>
        <fullName evidence="1">Carbamoyltransferase domain-containing protein</fullName>
    </recommendedName>
</protein>
<reference evidence="2" key="1">
    <citation type="submission" date="2018-05" db="EMBL/GenBank/DDBJ databases">
        <authorList>
            <person name="Lanie J.A."/>
            <person name="Ng W.-L."/>
            <person name="Kazmierczak K.M."/>
            <person name="Andrzejewski T.M."/>
            <person name="Davidsen T.M."/>
            <person name="Wayne K.J."/>
            <person name="Tettelin H."/>
            <person name="Glass J.I."/>
            <person name="Rusch D."/>
            <person name="Podicherti R."/>
            <person name="Tsui H.-C.T."/>
            <person name="Winkler M.E."/>
        </authorList>
    </citation>
    <scope>NUCLEOTIDE SEQUENCE</scope>
</reference>
<sequence length="303" mass="34051">MNHDAAMAVVDGRNILWAAHAERYSRIKNDQFLNQAIVDEAKTYGPFDKVVYYEKPLLKKTRQLYAGQYSDALSYTEMPQWHLDRFGIKIDEYVKHHNSHAAAGYFTSPFKEAVILTVDAIGEWDTVSISVAKGNKIELKETIKYPHSLGILYSAFTQRCGLKPAEEEYILMGMAAYGEPKYKDDIYEDFVIQAPFKLKKNLHRGLSDWHPEADVMDIAASIQSVLEECLADLWHRASKYGSRNLVYAGGVALNCAANTALANMGLFDNIWIIPNPGDAGSSLGCIAASEQRHLDWKNPFLGH</sequence>
<dbReference type="Gene3D" id="3.30.420.40">
    <property type="match status" value="1"/>
</dbReference>
<gene>
    <name evidence="2" type="ORF">METZ01_LOCUS353527</name>
</gene>
<accession>A0A382RSK8</accession>
<dbReference type="InterPro" id="IPR003696">
    <property type="entry name" value="Carbtransf_dom"/>
</dbReference>
<dbReference type="InterPro" id="IPR043129">
    <property type="entry name" value="ATPase_NBD"/>
</dbReference>
<feature type="domain" description="Carbamoyltransferase" evidence="1">
    <location>
        <begin position="94"/>
        <end position="285"/>
    </location>
</feature>
<dbReference type="CDD" id="cd24098">
    <property type="entry name" value="ASKHA_NBD_TobZ_N"/>
    <property type="match status" value="1"/>
</dbReference>
<dbReference type="EMBL" id="UINC01123898">
    <property type="protein sequence ID" value="SVD00673.1"/>
    <property type="molecule type" value="Genomic_DNA"/>
</dbReference>
<dbReference type="Pfam" id="PF02543">
    <property type="entry name" value="Carbam_trans_N"/>
    <property type="match status" value="1"/>
</dbReference>
<dbReference type="AlphaFoldDB" id="A0A382RSK8"/>
<proteinExistence type="predicted"/>
<name>A0A382RSK8_9ZZZZ</name>
<evidence type="ECO:0000313" key="2">
    <source>
        <dbReference type="EMBL" id="SVD00673.1"/>
    </source>
</evidence>
<organism evidence="2">
    <name type="scientific">marine metagenome</name>
    <dbReference type="NCBI Taxonomy" id="408172"/>
    <lineage>
        <taxon>unclassified sequences</taxon>
        <taxon>metagenomes</taxon>
        <taxon>ecological metagenomes</taxon>
    </lineage>
</organism>
<dbReference type="PANTHER" id="PTHR34847">
    <property type="entry name" value="NODULATION PROTEIN U"/>
    <property type="match status" value="1"/>
</dbReference>
<feature type="non-terminal residue" evidence="2">
    <location>
        <position position="303"/>
    </location>
</feature>
<feature type="non-terminal residue" evidence="2">
    <location>
        <position position="1"/>
    </location>
</feature>
<dbReference type="GO" id="GO:0003824">
    <property type="term" value="F:catalytic activity"/>
    <property type="evidence" value="ECO:0007669"/>
    <property type="project" value="InterPro"/>
</dbReference>
<dbReference type="SUPFAM" id="SSF53067">
    <property type="entry name" value="Actin-like ATPase domain"/>
    <property type="match status" value="1"/>
</dbReference>
<dbReference type="PANTHER" id="PTHR34847:SF1">
    <property type="entry name" value="NODULATION PROTEIN U"/>
    <property type="match status" value="1"/>
</dbReference>
<evidence type="ECO:0000259" key="1">
    <source>
        <dbReference type="Pfam" id="PF02543"/>
    </source>
</evidence>
<dbReference type="InterPro" id="IPR051338">
    <property type="entry name" value="NodU/CmcH_Carbamoyltrnsfr"/>
</dbReference>